<reference evidence="2" key="1">
    <citation type="submission" date="2023-04" db="EMBL/GenBank/DDBJ databases">
        <authorList>
            <consortium name="ELIXIR-Norway"/>
        </authorList>
    </citation>
    <scope>NUCLEOTIDE SEQUENCE [LARGE SCALE GENOMIC DNA]</scope>
</reference>
<dbReference type="Proteomes" id="UP001176941">
    <property type="component" value="Chromosome 23"/>
</dbReference>
<evidence type="ECO:0000256" key="1">
    <source>
        <dbReference type="SAM" id="MobiDB-lite"/>
    </source>
</evidence>
<evidence type="ECO:0000313" key="3">
    <source>
        <dbReference type="Proteomes" id="UP001176941"/>
    </source>
</evidence>
<keyword evidence="3" id="KW-1185">Reference proteome</keyword>
<evidence type="ECO:0000313" key="2">
    <source>
        <dbReference type="EMBL" id="CAI9164428.1"/>
    </source>
</evidence>
<sequence>MKPGYPRRPPAWPPEVPPRGPSSWLTGRLPRPPPCSGPAVSPRPREGSRVASPEPTGPEVLRHGGGSPFPSHLACRPPARTTQRAVLPGS</sequence>
<name>A0ABN8YSR6_RANTA</name>
<gene>
    <name evidence="2" type="ORF">MRATA1EN1_LOCUS13390</name>
</gene>
<organism evidence="2 3">
    <name type="scientific">Rangifer tarandus platyrhynchus</name>
    <name type="common">Svalbard reindeer</name>
    <dbReference type="NCBI Taxonomy" id="3082113"/>
    <lineage>
        <taxon>Eukaryota</taxon>
        <taxon>Metazoa</taxon>
        <taxon>Chordata</taxon>
        <taxon>Craniata</taxon>
        <taxon>Vertebrata</taxon>
        <taxon>Euteleostomi</taxon>
        <taxon>Mammalia</taxon>
        <taxon>Eutheria</taxon>
        <taxon>Laurasiatheria</taxon>
        <taxon>Artiodactyla</taxon>
        <taxon>Ruminantia</taxon>
        <taxon>Pecora</taxon>
        <taxon>Cervidae</taxon>
        <taxon>Odocoileinae</taxon>
        <taxon>Rangifer</taxon>
    </lineage>
</organism>
<accession>A0ABN8YSR6</accession>
<feature type="region of interest" description="Disordered" evidence="1">
    <location>
        <begin position="1"/>
        <end position="90"/>
    </location>
</feature>
<protein>
    <submittedName>
        <fullName evidence="2">Uncharacterized protein</fullName>
    </submittedName>
</protein>
<dbReference type="EMBL" id="OX459959">
    <property type="protein sequence ID" value="CAI9164428.1"/>
    <property type="molecule type" value="Genomic_DNA"/>
</dbReference>
<proteinExistence type="predicted"/>
<feature type="compositionally biased region" description="Pro residues" evidence="1">
    <location>
        <begin position="1"/>
        <end position="20"/>
    </location>
</feature>